<gene>
    <name evidence="5" type="ORF">SAMN05216267_103756</name>
</gene>
<evidence type="ECO:0000313" key="6">
    <source>
        <dbReference type="Proteomes" id="UP000181951"/>
    </source>
</evidence>
<keyword evidence="1" id="KW-0805">Transcription regulation</keyword>
<dbReference type="SUPFAM" id="SSF55874">
    <property type="entry name" value="ATPase domain of HSP90 chaperone/DNA topoisomerase II/histidine kinase"/>
    <property type="match status" value="1"/>
</dbReference>
<dbReference type="Gene3D" id="3.30.565.10">
    <property type="entry name" value="Histidine kinase-like ATPase, C-terminal domain"/>
    <property type="match status" value="1"/>
</dbReference>
<evidence type="ECO:0000259" key="4">
    <source>
        <dbReference type="PROSITE" id="PS50043"/>
    </source>
</evidence>
<dbReference type="Pfam" id="PF00196">
    <property type="entry name" value="GerE"/>
    <property type="match status" value="1"/>
</dbReference>
<protein>
    <submittedName>
        <fullName evidence="5">Regulatory protein, luxR family</fullName>
    </submittedName>
</protein>
<dbReference type="AlphaFoldDB" id="A0A1H8RVG4"/>
<dbReference type="PROSITE" id="PS50043">
    <property type="entry name" value="HTH_LUXR_2"/>
    <property type="match status" value="1"/>
</dbReference>
<dbReference type="STRING" id="310780.SAMN05216267_103756"/>
<dbReference type="SUPFAM" id="SSF46894">
    <property type="entry name" value="C-terminal effector domain of the bipartite response regulators"/>
    <property type="match status" value="1"/>
</dbReference>
<dbReference type="PANTHER" id="PTHR44688">
    <property type="entry name" value="DNA-BINDING TRANSCRIPTIONAL ACTIVATOR DEVR_DOSR"/>
    <property type="match status" value="1"/>
</dbReference>
<dbReference type="InterPro" id="IPR036890">
    <property type="entry name" value="HATPase_C_sf"/>
</dbReference>
<dbReference type="InterPro" id="IPR000792">
    <property type="entry name" value="Tscrpt_reg_LuxR_C"/>
</dbReference>
<feature type="domain" description="HTH luxR-type" evidence="4">
    <location>
        <begin position="401"/>
        <end position="466"/>
    </location>
</feature>
<keyword evidence="2" id="KW-0238">DNA-binding</keyword>
<proteinExistence type="predicted"/>
<dbReference type="InterPro" id="IPR036388">
    <property type="entry name" value="WH-like_DNA-bd_sf"/>
</dbReference>
<evidence type="ECO:0000256" key="2">
    <source>
        <dbReference type="ARBA" id="ARBA00023125"/>
    </source>
</evidence>
<dbReference type="SMART" id="SM00421">
    <property type="entry name" value="HTH_LUXR"/>
    <property type="match status" value="1"/>
</dbReference>
<keyword evidence="6" id="KW-1185">Reference proteome</keyword>
<sequence length="483" mass="50125">MSGRARAPGPSFGRFRLAVGTVRTSHPRRTVDAMQTEAWSTPQDALDRTLQVLGAPLSETMARLSEVLAPLVPHAAVARLSGVCAFTPAQSAGDGEVAGRISAAELGGLAGQVPIGRPWQGGARMAGVLRPVLAVSSAPEGVEAAPGGTGTLLVVVRDGASPEPVPDDVARIVQRLWDLVTAHTARRTAEADPGQAASTRAAAGARARVIAELTDAHSSALTSVLGTLRARALDDATARRAAADLAVAALARLRAGADLDRELTEEPADAAFARLADELRPLLRHSPVELDLRGPGSRRSLPVTPAHGARTAVRAAVLAMLEQGDALRRLHVSWQVGDDELRAVVRDDGPGLLAAEALAGHRIAERLAAVDGRLLVDALPGWGTTVTVTLPLRAPDVPAARQDPLDALHPREREVLGELALGRRNREIARTLHISESTVKFHVANILAKLGAGSRGEAAALAHRAGLVPAPAVPAPAVRAVTG</sequence>
<dbReference type="PANTHER" id="PTHR44688:SF16">
    <property type="entry name" value="DNA-BINDING TRANSCRIPTIONAL ACTIVATOR DEVR_DOSR"/>
    <property type="match status" value="1"/>
</dbReference>
<dbReference type="PRINTS" id="PR00038">
    <property type="entry name" value="HTHLUXR"/>
</dbReference>
<dbReference type="GO" id="GO:0003677">
    <property type="term" value="F:DNA binding"/>
    <property type="evidence" value="ECO:0007669"/>
    <property type="project" value="UniProtKB-KW"/>
</dbReference>
<evidence type="ECO:0000256" key="1">
    <source>
        <dbReference type="ARBA" id="ARBA00023015"/>
    </source>
</evidence>
<dbReference type="GO" id="GO:0006355">
    <property type="term" value="P:regulation of DNA-templated transcription"/>
    <property type="evidence" value="ECO:0007669"/>
    <property type="project" value="InterPro"/>
</dbReference>
<name>A0A1H8RVG4_9ACTN</name>
<dbReference type="PROSITE" id="PS00622">
    <property type="entry name" value="HTH_LUXR_1"/>
    <property type="match status" value="1"/>
</dbReference>
<dbReference type="InterPro" id="IPR016032">
    <property type="entry name" value="Sig_transdc_resp-reg_C-effctor"/>
</dbReference>
<accession>A0A1H8RVG4</accession>
<evidence type="ECO:0000256" key="3">
    <source>
        <dbReference type="ARBA" id="ARBA00023163"/>
    </source>
</evidence>
<keyword evidence="3" id="KW-0804">Transcription</keyword>
<dbReference type="Gene3D" id="1.10.10.10">
    <property type="entry name" value="Winged helix-like DNA-binding domain superfamily/Winged helix DNA-binding domain"/>
    <property type="match status" value="1"/>
</dbReference>
<dbReference type="Proteomes" id="UP000181951">
    <property type="component" value="Unassembled WGS sequence"/>
</dbReference>
<evidence type="ECO:0000313" key="5">
    <source>
        <dbReference type="EMBL" id="SEO70649.1"/>
    </source>
</evidence>
<reference evidence="5 6" key="1">
    <citation type="submission" date="2016-10" db="EMBL/GenBank/DDBJ databases">
        <authorList>
            <person name="de Groot N.N."/>
        </authorList>
    </citation>
    <scope>NUCLEOTIDE SEQUENCE [LARGE SCALE GENOMIC DNA]</scope>
    <source>
        <strain evidence="5 6">CGMCC 4.2026</strain>
    </source>
</reference>
<dbReference type="CDD" id="cd06170">
    <property type="entry name" value="LuxR_C_like"/>
    <property type="match status" value="1"/>
</dbReference>
<dbReference type="EMBL" id="FODD01000037">
    <property type="protein sequence ID" value="SEO70649.1"/>
    <property type="molecule type" value="Genomic_DNA"/>
</dbReference>
<organism evidence="5 6">
    <name type="scientific">Actinacidiphila rubida</name>
    <dbReference type="NCBI Taxonomy" id="310780"/>
    <lineage>
        <taxon>Bacteria</taxon>
        <taxon>Bacillati</taxon>
        <taxon>Actinomycetota</taxon>
        <taxon>Actinomycetes</taxon>
        <taxon>Kitasatosporales</taxon>
        <taxon>Streptomycetaceae</taxon>
        <taxon>Actinacidiphila</taxon>
    </lineage>
</organism>